<evidence type="ECO:0000256" key="1">
    <source>
        <dbReference type="SAM" id="Coils"/>
    </source>
</evidence>
<reference evidence="2" key="1">
    <citation type="journal article" date="2023" name="Mol. Phylogenet. Evol.">
        <title>Genome-scale phylogeny and comparative genomics of the fungal order Sordariales.</title>
        <authorList>
            <person name="Hensen N."/>
            <person name="Bonometti L."/>
            <person name="Westerberg I."/>
            <person name="Brannstrom I.O."/>
            <person name="Guillou S."/>
            <person name="Cros-Aarteil S."/>
            <person name="Calhoun S."/>
            <person name="Haridas S."/>
            <person name="Kuo A."/>
            <person name="Mondo S."/>
            <person name="Pangilinan J."/>
            <person name="Riley R."/>
            <person name="LaButti K."/>
            <person name="Andreopoulos B."/>
            <person name="Lipzen A."/>
            <person name="Chen C."/>
            <person name="Yan M."/>
            <person name="Daum C."/>
            <person name="Ng V."/>
            <person name="Clum A."/>
            <person name="Steindorff A."/>
            <person name="Ohm R.A."/>
            <person name="Martin F."/>
            <person name="Silar P."/>
            <person name="Natvig D.O."/>
            <person name="Lalanne C."/>
            <person name="Gautier V."/>
            <person name="Ament-Velasquez S.L."/>
            <person name="Kruys A."/>
            <person name="Hutchinson M.I."/>
            <person name="Powell A.J."/>
            <person name="Barry K."/>
            <person name="Miller A.N."/>
            <person name="Grigoriev I.V."/>
            <person name="Debuchy R."/>
            <person name="Gladieux P."/>
            <person name="Hiltunen Thoren M."/>
            <person name="Johannesson H."/>
        </authorList>
    </citation>
    <scope>NUCLEOTIDE SEQUENCE</scope>
    <source>
        <strain evidence="2">CBS 955.72</strain>
    </source>
</reference>
<sequence>MELLKTRVHQAASKNKELLRILAEIDHAAPELVQQKRLIIELQEQIVVSDRRLASANRQCAKELKDHERYRDSMTRRLRYKATGRGAKYDAQAQKEETEYLEALQKEHRYQELNNNLKAQLSAAQQQAHTLEQDVARHGSAQLQLDQLYLSLFDGPTPGFPGEDELERATKSARLAYEDARSRAEVEAKAAAALGDGARKLKMAVNALHRALSASQADMFTHRNLTDFVERNELQLAQNEALSARVLWLTARQISPAVGDLPEARIAQGSVVSDIFFDNFFGDLEFHRKIQDSIADVQNVATVMNYLEMEARARHSVLAGEFRMREKELQDARGALQSAREEAFERILTGAGSNPPPPYELR</sequence>
<dbReference type="EMBL" id="JAUIQD010000006">
    <property type="protein sequence ID" value="KAK3346429.1"/>
    <property type="molecule type" value="Genomic_DNA"/>
</dbReference>
<feature type="coiled-coil region" evidence="1">
    <location>
        <begin position="107"/>
        <end position="134"/>
    </location>
</feature>
<keyword evidence="3" id="KW-1185">Reference proteome</keyword>
<keyword evidence="1" id="KW-0175">Coiled coil</keyword>
<evidence type="ECO:0000313" key="3">
    <source>
        <dbReference type="Proteomes" id="UP001275084"/>
    </source>
</evidence>
<dbReference type="Proteomes" id="UP001275084">
    <property type="component" value="Unassembled WGS sequence"/>
</dbReference>
<dbReference type="PANTHER" id="PTHR21974:SF2">
    <property type="entry name" value="RE15880P"/>
    <property type="match status" value="1"/>
</dbReference>
<evidence type="ECO:0000313" key="2">
    <source>
        <dbReference type="EMBL" id="KAK3346429.1"/>
    </source>
</evidence>
<accession>A0AAJ0MB26</accession>
<reference evidence="2" key="2">
    <citation type="submission" date="2023-06" db="EMBL/GenBank/DDBJ databases">
        <authorList>
            <consortium name="Lawrence Berkeley National Laboratory"/>
            <person name="Haridas S."/>
            <person name="Hensen N."/>
            <person name="Bonometti L."/>
            <person name="Westerberg I."/>
            <person name="Brannstrom I.O."/>
            <person name="Guillou S."/>
            <person name="Cros-Aarteil S."/>
            <person name="Calhoun S."/>
            <person name="Kuo A."/>
            <person name="Mondo S."/>
            <person name="Pangilinan J."/>
            <person name="Riley R."/>
            <person name="Labutti K."/>
            <person name="Andreopoulos B."/>
            <person name="Lipzen A."/>
            <person name="Chen C."/>
            <person name="Yanf M."/>
            <person name="Daum C."/>
            <person name="Ng V."/>
            <person name="Clum A."/>
            <person name="Steindorff A."/>
            <person name="Ohm R."/>
            <person name="Martin F."/>
            <person name="Silar P."/>
            <person name="Natvig D."/>
            <person name="Lalanne C."/>
            <person name="Gautier V."/>
            <person name="Ament-Velasquez S.L."/>
            <person name="Kruys A."/>
            <person name="Hutchinson M.I."/>
            <person name="Powell A.J."/>
            <person name="Barry K."/>
            <person name="Miller A.N."/>
            <person name="Grigoriev I.V."/>
            <person name="Debuchy R."/>
            <person name="Gladieux P."/>
            <person name="Thoren M.H."/>
            <person name="Johannesson H."/>
        </authorList>
    </citation>
    <scope>NUCLEOTIDE SEQUENCE</scope>
    <source>
        <strain evidence="2">CBS 955.72</strain>
    </source>
</reference>
<dbReference type="PANTHER" id="PTHR21974">
    <property type="entry name" value="RE15880P"/>
    <property type="match status" value="1"/>
</dbReference>
<comment type="caution">
    <text evidence="2">The sequence shown here is derived from an EMBL/GenBank/DDBJ whole genome shotgun (WGS) entry which is preliminary data.</text>
</comment>
<name>A0AAJ0MB26_9PEZI</name>
<organism evidence="2 3">
    <name type="scientific">Lasiosphaeria hispida</name>
    <dbReference type="NCBI Taxonomy" id="260671"/>
    <lineage>
        <taxon>Eukaryota</taxon>
        <taxon>Fungi</taxon>
        <taxon>Dikarya</taxon>
        <taxon>Ascomycota</taxon>
        <taxon>Pezizomycotina</taxon>
        <taxon>Sordariomycetes</taxon>
        <taxon>Sordariomycetidae</taxon>
        <taxon>Sordariales</taxon>
        <taxon>Lasiosphaeriaceae</taxon>
        <taxon>Lasiosphaeria</taxon>
    </lineage>
</organism>
<proteinExistence type="predicted"/>
<protein>
    <submittedName>
        <fullName evidence="2">Uncharacterized protein</fullName>
    </submittedName>
</protein>
<dbReference type="AlphaFoldDB" id="A0AAJ0MB26"/>
<gene>
    <name evidence="2" type="ORF">B0T25DRAFT_571569</name>
</gene>